<proteinExistence type="predicted"/>
<protein>
    <submittedName>
        <fullName evidence="1">Uncharacterized protein</fullName>
    </submittedName>
</protein>
<evidence type="ECO:0000313" key="1">
    <source>
        <dbReference type="EMBL" id="KKL11107.1"/>
    </source>
</evidence>
<name>A0A0F9BB90_9ZZZZ</name>
<gene>
    <name evidence="1" type="ORF">LCGC14_2549120</name>
</gene>
<accession>A0A0F9BB90</accession>
<organism evidence="1">
    <name type="scientific">marine sediment metagenome</name>
    <dbReference type="NCBI Taxonomy" id="412755"/>
    <lineage>
        <taxon>unclassified sequences</taxon>
        <taxon>metagenomes</taxon>
        <taxon>ecological metagenomes</taxon>
    </lineage>
</organism>
<dbReference type="AlphaFoldDB" id="A0A0F9BB90"/>
<dbReference type="EMBL" id="LAZR01041788">
    <property type="protein sequence ID" value="KKL11107.1"/>
    <property type="molecule type" value="Genomic_DNA"/>
</dbReference>
<sequence length="84" mass="10037">MKVEELREFLEECDPEAEVRIMFQPTWPFELSISSVRTRDEFEQEEDYEKDWSDVGERQHKGTDVFLVEGRQLCYGSKEAWNDG</sequence>
<comment type="caution">
    <text evidence="1">The sequence shown here is derived from an EMBL/GenBank/DDBJ whole genome shotgun (WGS) entry which is preliminary data.</text>
</comment>
<reference evidence="1" key="1">
    <citation type="journal article" date="2015" name="Nature">
        <title>Complex archaea that bridge the gap between prokaryotes and eukaryotes.</title>
        <authorList>
            <person name="Spang A."/>
            <person name="Saw J.H."/>
            <person name="Jorgensen S.L."/>
            <person name="Zaremba-Niedzwiedzka K."/>
            <person name="Martijn J."/>
            <person name="Lind A.E."/>
            <person name="van Eijk R."/>
            <person name="Schleper C."/>
            <person name="Guy L."/>
            <person name="Ettema T.J."/>
        </authorList>
    </citation>
    <scope>NUCLEOTIDE SEQUENCE</scope>
</reference>